<evidence type="ECO:0000313" key="5">
    <source>
        <dbReference type="Proteomes" id="UP000785679"/>
    </source>
</evidence>
<protein>
    <recommendedName>
        <fullName evidence="3">Calcineurin-like phosphoesterase domain-containing protein</fullName>
    </recommendedName>
</protein>
<feature type="domain" description="Calcineurin-like phosphoesterase" evidence="3">
    <location>
        <begin position="10"/>
        <end position="212"/>
    </location>
</feature>
<evidence type="ECO:0000313" key="4">
    <source>
        <dbReference type="EMBL" id="TNV78753.1"/>
    </source>
</evidence>
<dbReference type="Gene3D" id="3.60.21.10">
    <property type="match status" value="1"/>
</dbReference>
<dbReference type="Proteomes" id="UP000785679">
    <property type="component" value="Unassembled WGS sequence"/>
</dbReference>
<gene>
    <name evidence="4" type="ORF">FGO68_gene3108</name>
</gene>
<evidence type="ECO:0000256" key="2">
    <source>
        <dbReference type="ARBA" id="ARBA00023180"/>
    </source>
</evidence>
<name>A0A8J8T268_HALGN</name>
<proteinExistence type="predicted"/>
<dbReference type="GO" id="GO:0008081">
    <property type="term" value="F:phosphoric diester hydrolase activity"/>
    <property type="evidence" value="ECO:0007669"/>
    <property type="project" value="TreeGrafter"/>
</dbReference>
<comment type="caution">
    <text evidence="4">The sequence shown here is derived from an EMBL/GenBank/DDBJ whole genome shotgun (WGS) entry which is preliminary data.</text>
</comment>
<reference evidence="4" key="1">
    <citation type="submission" date="2019-06" db="EMBL/GenBank/DDBJ databases">
        <authorList>
            <person name="Zheng W."/>
        </authorList>
    </citation>
    <scope>NUCLEOTIDE SEQUENCE</scope>
    <source>
        <strain evidence="4">QDHG01</strain>
    </source>
</reference>
<dbReference type="PANTHER" id="PTHR10340">
    <property type="entry name" value="SPHINGOMYELIN PHOSPHODIESTERASE"/>
    <property type="match status" value="1"/>
</dbReference>
<accession>A0A8J8T268</accession>
<dbReference type="Pfam" id="PF00149">
    <property type="entry name" value="Metallophos"/>
    <property type="match status" value="1"/>
</dbReference>
<evidence type="ECO:0000256" key="1">
    <source>
        <dbReference type="ARBA" id="ARBA00022801"/>
    </source>
</evidence>
<keyword evidence="1" id="KW-0378">Hydrolase</keyword>
<keyword evidence="5" id="KW-1185">Reference proteome</keyword>
<dbReference type="InterPro" id="IPR004843">
    <property type="entry name" value="Calcineurin-like_PHP"/>
</dbReference>
<dbReference type="SUPFAM" id="SSF56300">
    <property type="entry name" value="Metallo-dependent phosphatases"/>
    <property type="match status" value="1"/>
</dbReference>
<dbReference type="InterPro" id="IPR029052">
    <property type="entry name" value="Metallo-depent_PP-like"/>
</dbReference>
<sequence>MQINYNGMSQIDAILVQGDHIVHGLSTASTATNNWPVQKAMMERLVELLKTKFPTKPIYLCIGNNDVLQHYQAAADADKAMYYGDLLDMWFTNVPTNAALASSVTSSMLSGGYYTVDLTTNLGLIVLNTIHFSVRNNADLSTATTQLSWLSDILTNAPANKKYLISMHIPPSMFFFQSLEDFWRQTYKDIFSQIITDNRDKIHMILGAHIHQADIRAPLSTTQPTLKPIPLILTPSVSPIYYNNPGYSIMDFDQNNGYSTSLVNWRFFQLYEYTLTRTLSTSFITTDPQALFNVHFSDAATIQTLQTRLSRDAQLFGVYLAAKMGYRWLFQQGGGLFYPLAKVAGKMETFQQNYVCAMRYMDVAGYDGCKYVA</sequence>
<dbReference type="AlphaFoldDB" id="A0A8J8T268"/>
<evidence type="ECO:0000259" key="3">
    <source>
        <dbReference type="Pfam" id="PF00149"/>
    </source>
</evidence>
<organism evidence="4 5">
    <name type="scientific">Halteria grandinella</name>
    <dbReference type="NCBI Taxonomy" id="5974"/>
    <lineage>
        <taxon>Eukaryota</taxon>
        <taxon>Sar</taxon>
        <taxon>Alveolata</taxon>
        <taxon>Ciliophora</taxon>
        <taxon>Intramacronucleata</taxon>
        <taxon>Spirotrichea</taxon>
        <taxon>Stichotrichia</taxon>
        <taxon>Sporadotrichida</taxon>
        <taxon>Halteriidae</taxon>
        <taxon>Halteria</taxon>
    </lineage>
</organism>
<dbReference type="PANTHER" id="PTHR10340:SF57">
    <property type="entry name" value="METALLOPHOS DOMAIN-CONTAINING PROTEIN"/>
    <property type="match status" value="1"/>
</dbReference>
<dbReference type="OrthoDB" id="440506at2759"/>
<dbReference type="EMBL" id="RRYP01009904">
    <property type="protein sequence ID" value="TNV78753.1"/>
    <property type="molecule type" value="Genomic_DNA"/>
</dbReference>
<dbReference type="GO" id="GO:0005615">
    <property type="term" value="C:extracellular space"/>
    <property type="evidence" value="ECO:0007669"/>
    <property type="project" value="TreeGrafter"/>
</dbReference>
<keyword evidence="2" id="KW-0325">Glycoprotein</keyword>